<gene>
    <name evidence="2" type="ORF">CLCR_05063</name>
</gene>
<feature type="compositionally biased region" description="Acidic residues" evidence="1">
    <location>
        <begin position="261"/>
        <end position="271"/>
    </location>
</feature>
<reference evidence="3" key="1">
    <citation type="submission" date="2015-07" db="EMBL/GenBank/DDBJ databases">
        <authorList>
            <person name="Teixeira M.M."/>
            <person name="Souza R.C."/>
            <person name="Almeida L.G."/>
            <person name="Vicente V.A."/>
            <person name="de Hoog S."/>
            <person name="Bocca A.L."/>
            <person name="de Almeida S.R."/>
            <person name="Vasconcelos A.T."/>
            <person name="Felipe M.S."/>
        </authorList>
    </citation>
    <scope>NUCLEOTIDE SEQUENCE [LARGE SCALE GENOMIC DNA]</scope>
    <source>
        <strain evidence="3">KSF</strain>
    </source>
</reference>
<organism evidence="2 3">
    <name type="scientific">Cladophialophora carrionii</name>
    <dbReference type="NCBI Taxonomy" id="86049"/>
    <lineage>
        <taxon>Eukaryota</taxon>
        <taxon>Fungi</taxon>
        <taxon>Dikarya</taxon>
        <taxon>Ascomycota</taxon>
        <taxon>Pezizomycotina</taxon>
        <taxon>Eurotiomycetes</taxon>
        <taxon>Chaetothyriomycetidae</taxon>
        <taxon>Chaetothyriales</taxon>
        <taxon>Herpotrichiellaceae</taxon>
        <taxon>Cladophialophora</taxon>
    </lineage>
</organism>
<keyword evidence="3" id="KW-1185">Reference proteome</keyword>
<feature type="compositionally biased region" description="Basic residues" evidence="1">
    <location>
        <begin position="75"/>
        <end position="85"/>
    </location>
</feature>
<dbReference type="EMBL" id="LGRB01000011">
    <property type="protein sequence ID" value="OCT49400.1"/>
    <property type="molecule type" value="Genomic_DNA"/>
</dbReference>
<evidence type="ECO:0000256" key="1">
    <source>
        <dbReference type="SAM" id="MobiDB-lite"/>
    </source>
</evidence>
<protein>
    <submittedName>
        <fullName evidence="2">Uncharacterized protein</fullName>
    </submittedName>
</protein>
<comment type="caution">
    <text evidence="2">The sequence shown here is derived from an EMBL/GenBank/DDBJ whole genome shotgun (WGS) entry which is preliminary data.</text>
</comment>
<feature type="region of interest" description="Disordered" evidence="1">
    <location>
        <begin position="1"/>
        <end position="25"/>
    </location>
</feature>
<feature type="compositionally biased region" description="Basic residues" evidence="1">
    <location>
        <begin position="1"/>
        <end position="17"/>
    </location>
</feature>
<sequence>MFGPRRPRRRRRRPRGTHHGDQDYWNPDIQALVPGRQSGYYGHEDLGEMTGPEFYPDPLTGRVNTGHNHDFTPRSRTRGGNRNRSRGWSINENITENITDGRGSTSAWASVNDSLCSFEVWNNGRLVASSRRPMGEGAGIRQIRHPAGSVDIYFGGDCNDLVNPGGFGGRRLRVRGCRRHGARSRAGFGGMPGGGFDCFGPDCDDDAFLDMFDDLDLSDYSDDFGGRGSSAAWGEDPFSGTRGPGRGGRRGGRESRHDSGESDDDGDEGGDDGVAGGRPSRRGGHDHQLVVREPGRRRW</sequence>
<evidence type="ECO:0000313" key="3">
    <source>
        <dbReference type="Proteomes" id="UP000094526"/>
    </source>
</evidence>
<feature type="region of interest" description="Disordered" evidence="1">
    <location>
        <begin position="228"/>
        <end position="299"/>
    </location>
</feature>
<dbReference type="VEuPathDB" id="FungiDB:CLCR_05063"/>
<feature type="compositionally biased region" description="Basic and acidic residues" evidence="1">
    <location>
        <begin position="251"/>
        <end position="260"/>
    </location>
</feature>
<feature type="region of interest" description="Disordered" evidence="1">
    <location>
        <begin position="64"/>
        <end position="87"/>
    </location>
</feature>
<dbReference type="AlphaFoldDB" id="A0A1C1CLM0"/>
<evidence type="ECO:0000313" key="2">
    <source>
        <dbReference type="EMBL" id="OCT49400.1"/>
    </source>
</evidence>
<accession>A0A1C1CLM0</accession>
<dbReference type="Proteomes" id="UP000094526">
    <property type="component" value="Unassembled WGS sequence"/>
</dbReference>
<dbReference type="OrthoDB" id="4161765at2759"/>
<feature type="compositionally biased region" description="Basic and acidic residues" evidence="1">
    <location>
        <begin position="283"/>
        <end position="299"/>
    </location>
</feature>
<proteinExistence type="predicted"/>
<name>A0A1C1CLM0_9EURO</name>
<dbReference type="VEuPathDB" id="FungiDB:G647_03315"/>